<evidence type="ECO:0000256" key="10">
    <source>
        <dbReference type="ARBA" id="ARBA00047682"/>
    </source>
</evidence>
<dbReference type="Proteomes" id="UP001633002">
    <property type="component" value="Unassembled WGS sequence"/>
</dbReference>
<evidence type="ECO:0000256" key="12">
    <source>
        <dbReference type="SAM" id="Phobius"/>
    </source>
</evidence>
<evidence type="ECO:0000256" key="1">
    <source>
        <dbReference type="ARBA" id="ARBA00001974"/>
    </source>
</evidence>
<dbReference type="CDD" id="cd06183">
    <property type="entry name" value="cyt_b5_reduct_like"/>
    <property type="match status" value="1"/>
</dbReference>
<dbReference type="InterPro" id="IPR001834">
    <property type="entry name" value="CBR-like"/>
</dbReference>
<dbReference type="InterPro" id="IPR001709">
    <property type="entry name" value="Flavoprot_Pyr_Nucl_cyt_Rdtase"/>
</dbReference>
<dbReference type="PROSITE" id="PS51384">
    <property type="entry name" value="FAD_FR"/>
    <property type="match status" value="1"/>
</dbReference>
<keyword evidence="9" id="KW-0496">Mitochondrion</keyword>
<dbReference type="PANTHER" id="PTHR19370">
    <property type="entry name" value="NADH-CYTOCHROME B5 REDUCTASE"/>
    <property type="match status" value="1"/>
</dbReference>
<dbReference type="Gene3D" id="3.40.50.80">
    <property type="entry name" value="Nucleotide-binding domain of ferredoxin-NADP reductase (FNR) module"/>
    <property type="match status" value="1"/>
</dbReference>
<evidence type="ECO:0000256" key="7">
    <source>
        <dbReference type="ARBA" id="ARBA00023002"/>
    </source>
</evidence>
<keyword evidence="12" id="KW-0472">Membrane</keyword>
<accession>A0ABD3HN68</accession>
<dbReference type="Pfam" id="PF00970">
    <property type="entry name" value="FAD_binding_6"/>
    <property type="match status" value="1"/>
</dbReference>
<name>A0ABD3HN68_9MARC</name>
<dbReference type="PRINTS" id="PR00406">
    <property type="entry name" value="CYTB5RDTASE"/>
</dbReference>
<dbReference type="InterPro" id="IPR017927">
    <property type="entry name" value="FAD-bd_FR_type"/>
</dbReference>
<keyword evidence="8" id="KW-0520">NAD</keyword>
<evidence type="ECO:0000256" key="3">
    <source>
        <dbReference type="ARBA" id="ARBA00006105"/>
    </source>
</evidence>
<keyword evidence="12" id="KW-0812">Transmembrane</keyword>
<evidence type="ECO:0000256" key="4">
    <source>
        <dbReference type="ARBA" id="ARBA00012011"/>
    </source>
</evidence>
<feature type="transmembrane region" description="Helical" evidence="12">
    <location>
        <begin position="102"/>
        <end position="121"/>
    </location>
</feature>
<evidence type="ECO:0000313" key="15">
    <source>
        <dbReference type="Proteomes" id="UP001633002"/>
    </source>
</evidence>
<evidence type="ECO:0000256" key="8">
    <source>
        <dbReference type="ARBA" id="ARBA00023027"/>
    </source>
</evidence>
<evidence type="ECO:0000256" key="6">
    <source>
        <dbReference type="ARBA" id="ARBA00022827"/>
    </source>
</evidence>
<dbReference type="InterPro" id="IPR008333">
    <property type="entry name" value="Cbr1-like_FAD-bd_dom"/>
</dbReference>
<keyword evidence="15" id="KW-1185">Reference proteome</keyword>
<dbReference type="InterPro" id="IPR039261">
    <property type="entry name" value="FNR_nucleotide-bd"/>
</dbReference>
<dbReference type="PANTHER" id="PTHR19370:SF171">
    <property type="entry name" value="NADH-CYTOCHROME B5 REDUCTASE 2"/>
    <property type="match status" value="1"/>
</dbReference>
<comment type="catalytic activity">
    <reaction evidence="10">
        <text>2 Fe(III)-[cytochrome b5] + NADH = 2 Fe(II)-[cytochrome b5] + NAD(+) + H(+)</text>
        <dbReference type="Rhea" id="RHEA:46680"/>
        <dbReference type="Rhea" id="RHEA-COMP:10438"/>
        <dbReference type="Rhea" id="RHEA-COMP:10439"/>
        <dbReference type="ChEBI" id="CHEBI:15378"/>
        <dbReference type="ChEBI" id="CHEBI:29033"/>
        <dbReference type="ChEBI" id="CHEBI:29034"/>
        <dbReference type="ChEBI" id="CHEBI:57540"/>
        <dbReference type="ChEBI" id="CHEBI:57945"/>
        <dbReference type="EC" id="1.6.2.2"/>
    </reaction>
</comment>
<comment type="similarity">
    <text evidence="3">Belongs to the flavoprotein pyridine nucleotide cytochrome reductase family.</text>
</comment>
<evidence type="ECO:0000256" key="5">
    <source>
        <dbReference type="ARBA" id="ARBA00022630"/>
    </source>
</evidence>
<dbReference type="FunFam" id="3.40.50.80:FF:000009">
    <property type="entry name" value="NADH-cytochrome b5 reductase"/>
    <property type="match status" value="1"/>
</dbReference>
<evidence type="ECO:0000256" key="9">
    <source>
        <dbReference type="ARBA" id="ARBA00023128"/>
    </source>
</evidence>
<dbReference type="Gene3D" id="2.40.30.10">
    <property type="entry name" value="Translation factors"/>
    <property type="match status" value="1"/>
</dbReference>
<dbReference type="InterPro" id="IPR001433">
    <property type="entry name" value="OxRdtase_FAD/NAD-bd"/>
</dbReference>
<comment type="caution">
    <text evidence="14">The sequence shown here is derived from an EMBL/GenBank/DDBJ whole genome shotgun (WGS) entry which is preliminary data.</text>
</comment>
<protein>
    <recommendedName>
        <fullName evidence="4">cytochrome-b5 reductase</fullName>
        <ecNumber evidence="4">1.6.2.2</ecNumber>
    </recommendedName>
</protein>
<dbReference type="GO" id="GO:0005739">
    <property type="term" value="C:mitochondrion"/>
    <property type="evidence" value="ECO:0007669"/>
    <property type="project" value="UniProtKB-SubCell"/>
</dbReference>
<gene>
    <name evidence="14" type="ORF">R1sor_005186</name>
</gene>
<keyword evidence="6 11" id="KW-0274">FAD</keyword>
<evidence type="ECO:0000313" key="14">
    <source>
        <dbReference type="EMBL" id="KAL3691535.1"/>
    </source>
</evidence>
<evidence type="ECO:0000259" key="13">
    <source>
        <dbReference type="PROSITE" id="PS51384"/>
    </source>
</evidence>
<dbReference type="Pfam" id="PF00175">
    <property type="entry name" value="NAD_binding_1"/>
    <property type="match status" value="1"/>
</dbReference>
<dbReference type="AlphaFoldDB" id="A0ABD3HN68"/>
<comment type="subcellular location">
    <subcellularLocation>
        <location evidence="2">Mitochondrion</location>
    </subcellularLocation>
</comment>
<feature type="domain" description="FAD-binding FR-type" evidence="13">
    <location>
        <begin position="142"/>
        <end position="252"/>
    </location>
</feature>
<organism evidence="14 15">
    <name type="scientific">Riccia sorocarpa</name>
    <dbReference type="NCBI Taxonomy" id="122646"/>
    <lineage>
        <taxon>Eukaryota</taxon>
        <taxon>Viridiplantae</taxon>
        <taxon>Streptophyta</taxon>
        <taxon>Embryophyta</taxon>
        <taxon>Marchantiophyta</taxon>
        <taxon>Marchantiopsida</taxon>
        <taxon>Marchantiidae</taxon>
        <taxon>Marchantiales</taxon>
        <taxon>Ricciaceae</taxon>
        <taxon>Riccia</taxon>
    </lineage>
</organism>
<dbReference type="FunFam" id="2.40.30.10:FF:000032">
    <property type="entry name" value="NADH-cytochrome b5 reductase"/>
    <property type="match status" value="1"/>
</dbReference>
<dbReference type="InterPro" id="IPR017938">
    <property type="entry name" value="Riboflavin_synthase-like_b-brl"/>
</dbReference>
<feature type="binding site" evidence="11">
    <location>
        <position position="227"/>
    </location>
    <ligand>
        <name>FAD</name>
        <dbReference type="ChEBI" id="CHEBI:57692"/>
    </ligand>
</feature>
<feature type="transmembrane region" description="Helical" evidence="12">
    <location>
        <begin position="30"/>
        <end position="47"/>
    </location>
</feature>
<evidence type="ECO:0000256" key="2">
    <source>
        <dbReference type="ARBA" id="ARBA00004173"/>
    </source>
</evidence>
<keyword evidence="5 11" id="KW-0285">Flavoprotein</keyword>
<keyword evidence="7" id="KW-0560">Oxidoreductase</keyword>
<evidence type="ECO:0000256" key="11">
    <source>
        <dbReference type="PIRSR" id="PIRSR601834-1"/>
    </source>
</evidence>
<dbReference type="EMBL" id="JBJQOH010000003">
    <property type="protein sequence ID" value="KAL3691535.1"/>
    <property type="molecule type" value="Genomic_DNA"/>
</dbReference>
<dbReference type="SUPFAM" id="SSF63380">
    <property type="entry name" value="Riboflavin synthase domain-like"/>
    <property type="match status" value="1"/>
</dbReference>
<feature type="binding site" evidence="11">
    <location>
        <position position="202"/>
    </location>
    <ligand>
        <name>FAD</name>
        <dbReference type="ChEBI" id="CHEBI:57692"/>
    </ligand>
</feature>
<dbReference type="SUPFAM" id="SSF52343">
    <property type="entry name" value="Ferredoxin reductase-like, C-terminal NADP-linked domain"/>
    <property type="match status" value="1"/>
</dbReference>
<proteinExistence type="inferred from homology"/>
<dbReference type="GO" id="GO:0090524">
    <property type="term" value="F:cytochrome-b5 reductase activity, acting on NADH"/>
    <property type="evidence" value="ECO:0007669"/>
    <property type="project" value="UniProtKB-EC"/>
</dbReference>
<feature type="binding site" evidence="11">
    <location>
        <position position="220"/>
    </location>
    <ligand>
        <name>FAD</name>
        <dbReference type="ChEBI" id="CHEBI:57692"/>
    </ligand>
</feature>
<dbReference type="PRINTS" id="PR00371">
    <property type="entry name" value="FPNCR"/>
</dbReference>
<reference evidence="14 15" key="1">
    <citation type="submission" date="2024-09" db="EMBL/GenBank/DDBJ databases">
        <title>Chromosome-scale assembly of Riccia sorocarpa.</title>
        <authorList>
            <person name="Paukszto L."/>
        </authorList>
    </citation>
    <scope>NUCLEOTIDE SEQUENCE [LARGE SCALE GENOMIC DNA]</scope>
    <source>
        <strain evidence="14">LP-2024</strain>
        <tissue evidence="14">Aerial parts of the thallus</tissue>
    </source>
</reference>
<feature type="binding site" evidence="11">
    <location>
        <position position="269"/>
    </location>
    <ligand>
        <name>FAD</name>
        <dbReference type="ChEBI" id="CHEBI:57692"/>
    </ligand>
</feature>
<comment type="cofactor">
    <cofactor evidence="1 11">
        <name>FAD</name>
        <dbReference type="ChEBI" id="CHEBI:57692"/>
    </cofactor>
</comment>
<feature type="binding site" evidence="11">
    <location>
        <position position="218"/>
    </location>
    <ligand>
        <name>FAD</name>
        <dbReference type="ChEBI" id="CHEBI:57692"/>
    </ligand>
</feature>
<feature type="binding site" evidence="11">
    <location>
        <position position="201"/>
    </location>
    <ligand>
        <name>FAD</name>
        <dbReference type="ChEBI" id="CHEBI:57692"/>
    </ligand>
</feature>
<dbReference type="EC" id="1.6.2.2" evidence="4"/>
<keyword evidence="12" id="KW-1133">Transmembrane helix</keyword>
<feature type="binding site" evidence="11">
    <location>
        <position position="203"/>
    </location>
    <ligand>
        <name>FAD</name>
        <dbReference type="ChEBI" id="CHEBI:57692"/>
    </ligand>
</feature>
<sequence>MQNSKSLLANILFTSISAFIQESDRLIEPVVVLVYILVVIVNMAFFASRTVRAGQILGSKLRAASPFTAVAAASSTSRVQEKTDYAFAAAAAAGPQHNKKELAFAAITACVGAAAFFTAWGPGFSSQPVVLEEAPKGALDPNNWIHLKVEQVEQLTHNTKKFRFVFDDPDAVSGLKVASCLLTRARIGNEGKDGKPNYLIRPYTPVTSPDVRGYFDLVVKIYPEGRMTQHFAKLSAGDTLEVKGPIPKIPYYPNMKPRIGMIAGGTGITPMYQIIDAIVSNKADNTQVTLIYANVSPDEIIMKKELDDLAAQHPNFKVYHVVNNPTPNWKGGVGFTTYDMIVKGLPSPSEDTLILVCGPPGMMNAICGDKASPKDQGELIGLLKQAGYTKDQGRPKGEFEKLVTIGSYSPACLFF</sequence>